<gene>
    <name evidence="17" type="primary">LOC108567848</name>
</gene>
<evidence type="ECO:0000256" key="5">
    <source>
        <dbReference type="ARBA" id="ARBA00022741"/>
    </source>
</evidence>
<dbReference type="PROSITE" id="PS00107">
    <property type="entry name" value="PROTEIN_KINASE_ATP"/>
    <property type="match status" value="1"/>
</dbReference>
<dbReference type="PANTHER" id="PTHR24056">
    <property type="entry name" value="CELL DIVISION PROTEIN KINASE"/>
    <property type="match status" value="1"/>
</dbReference>
<keyword evidence="6" id="KW-0418">Kinase</keyword>
<dbReference type="InterPro" id="IPR017441">
    <property type="entry name" value="Protein_kinase_ATP_BS"/>
</dbReference>
<comment type="catalytic activity">
    <reaction evidence="11">
        <text>L-threonyl-[protein] + ATP = O-phospho-L-threonyl-[protein] + ADP + H(+)</text>
        <dbReference type="Rhea" id="RHEA:46608"/>
        <dbReference type="Rhea" id="RHEA-COMP:11060"/>
        <dbReference type="Rhea" id="RHEA-COMP:11605"/>
        <dbReference type="ChEBI" id="CHEBI:15378"/>
        <dbReference type="ChEBI" id="CHEBI:30013"/>
        <dbReference type="ChEBI" id="CHEBI:30616"/>
        <dbReference type="ChEBI" id="CHEBI:61977"/>
        <dbReference type="ChEBI" id="CHEBI:456216"/>
        <dbReference type="EC" id="2.7.11.22"/>
    </reaction>
</comment>
<accession>A0ABM1NB37</accession>
<proteinExistence type="inferred from homology"/>
<evidence type="ECO:0000256" key="11">
    <source>
        <dbReference type="ARBA" id="ARBA00047811"/>
    </source>
</evidence>
<keyword evidence="16" id="KW-1185">Reference proteome</keyword>
<evidence type="ECO:0000256" key="6">
    <source>
        <dbReference type="ARBA" id="ARBA00022777"/>
    </source>
</evidence>
<dbReference type="SMART" id="SM00220">
    <property type="entry name" value="S_TKc"/>
    <property type="match status" value="1"/>
</dbReference>
<feature type="domain" description="Protein kinase" evidence="15">
    <location>
        <begin position="4"/>
        <end position="286"/>
    </location>
</feature>
<keyword evidence="4" id="KW-0808">Transferase</keyword>
<keyword evidence="3 14" id="KW-0723">Serine/threonine-protein kinase</keyword>
<evidence type="ECO:0000313" key="17">
    <source>
        <dbReference type="RefSeq" id="XP_017784037.1"/>
    </source>
</evidence>
<keyword evidence="5 13" id="KW-0547">Nucleotide-binding</keyword>
<dbReference type="Gene3D" id="3.30.200.20">
    <property type="entry name" value="Phosphorylase Kinase, domain 1"/>
    <property type="match status" value="1"/>
</dbReference>
<evidence type="ECO:0000256" key="9">
    <source>
        <dbReference type="ARBA" id="ARBA00035720"/>
    </source>
</evidence>
<evidence type="ECO:0000256" key="7">
    <source>
        <dbReference type="ARBA" id="ARBA00022840"/>
    </source>
</evidence>
<dbReference type="InterPro" id="IPR050108">
    <property type="entry name" value="CDK"/>
</dbReference>
<evidence type="ECO:0000256" key="14">
    <source>
        <dbReference type="RuleBase" id="RU000304"/>
    </source>
</evidence>
<dbReference type="PROSITE" id="PS50011">
    <property type="entry name" value="PROTEIN_KINASE_DOM"/>
    <property type="match status" value="1"/>
</dbReference>
<dbReference type="InterPro" id="IPR008271">
    <property type="entry name" value="Ser/Thr_kinase_AS"/>
</dbReference>
<dbReference type="PROSITE" id="PS00108">
    <property type="entry name" value="PROTEIN_KINASE_ST"/>
    <property type="match status" value="1"/>
</dbReference>
<sequence>MDQFKITGKVGQGAHGYVMKGFNKFTGEQIAMKKLIVKNLDEGIPKNIMREITALKVLNHENIVEIIEVIPYGMGLLLVMEYLPSNLQEVSKNISLEPSKIKRYLKMLLDGVKFMHENHIMHRDLKPANLLISSEGLLKIGDFGLARIYAENEPEREYSHQVATRWYRAPELLYGSRNYTNSVDMWAVGCIAGELFNRSPLFPGETDIEQLAIVLHTLGTPTEESWPGLAQLPDYNKITFARSAGQNWLTVLPDCSHETLNFVKSLVVYDHRRRLTAKQAINHLYFSEKPAPCPLVDMPKEDQLKFASPRKDLDVICDEFDQIFKDF</sequence>
<reference evidence="17" key="1">
    <citation type="submission" date="2025-08" db="UniProtKB">
        <authorList>
            <consortium name="RefSeq"/>
        </authorList>
    </citation>
    <scope>IDENTIFICATION</scope>
    <source>
        <tissue evidence="17">Whole Larva</tissue>
    </source>
</reference>
<dbReference type="Proteomes" id="UP000695000">
    <property type="component" value="Unplaced"/>
</dbReference>
<dbReference type="GeneID" id="108567848"/>
<dbReference type="PANTHER" id="PTHR24056:SF171">
    <property type="entry name" value="CYCLIN-DEPENDENT KINASE 20"/>
    <property type="match status" value="1"/>
</dbReference>
<evidence type="ECO:0000256" key="12">
    <source>
        <dbReference type="ARBA" id="ARBA00048367"/>
    </source>
</evidence>
<dbReference type="RefSeq" id="XP_017784037.1">
    <property type="nucleotide sequence ID" value="XM_017928548.1"/>
</dbReference>
<feature type="binding site" evidence="13">
    <location>
        <position position="38"/>
    </location>
    <ligand>
        <name>ATP</name>
        <dbReference type="ChEBI" id="CHEBI:30616"/>
    </ligand>
</feature>
<protein>
    <recommendedName>
        <fullName evidence="8">Cyclin-dependent kinase 20</fullName>
        <ecNumber evidence="2">2.7.11.22</ecNumber>
    </recommendedName>
    <alternativeName>
        <fullName evidence="9">Cell cycle-related kinase</fullName>
    </alternativeName>
    <alternativeName>
        <fullName evidence="10">Cell division protein kinase 20</fullName>
    </alternativeName>
</protein>
<evidence type="ECO:0000256" key="8">
    <source>
        <dbReference type="ARBA" id="ARBA00035711"/>
    </source>
</evidence>
<dbReference type="SUPFAM" id="SSF56112">
    <property type="entry name" value="Protein kinase-like (PK-like)"/>
    <property type="match status" value="1"/>
</dbReference>
<evidence type="ECO:0000256" key="3">
    <source>
        <dbReference type="ARBA" id="ARBA00022527"/>
    </source>
</evidence>
<dbReference type="Gene3D" id="1.10.510.10">
    <property type="entry name" value="Transferase(Phosphotransferase) domain 1"/>
    <property type="match status" value="1"/>
</dbReference>
<comment type="catalytic activity">
    <reaction evidence="12">
        <text>L-seryl-[protein] + ATP = O-phospho-L-seryl-[protein] + ADP + H(+)</text>
        <dbReference type="Rhea" id="RHEA:17989"/>
        <dbReference type="Rhea" id="RHEA-COMP:9863"/>
        <dbReference type="Rhea" id="RHEA-COMP:11604"/>
        <dbReference type="ChEBI" id="CHEBI:15378"/>
        <dbReference type="ChEBI" id="CHEBI:29999"/>
        <dbReference type="ChEBI" id="CHEBI:30616"/>
        <dbReference type="ChEBI" id="CHEBI:83421"/>
        <dbReference type="ChEBI" id="CHEBI:456216"/>
        <dbReference type="EC" id="2.7.11.22"/>
    </reaction>
</comment>
<evidence type="ECO:0000313" key="16">
    <source>
        <dbReference type="Proteomes" id="UP000695000"/>
    </source>
</evidence>
<keyword evidence="7 13" id="KW-0067">ATP-binding</keyword>
<evidence type="ECO:0000256" key="10">
    <source>
        <dbReference type="ARBA" id="ARBA00035723"/>
    </source>
</evidence>
<evidence type="ECO:0000256" key="1">
    <source>
        <dbReference type="ARBA" id="ARBA00006485"/>
    </source>
</evidence>
<evidence type="ECO:0000256" key="2">
    <source>
        <dbReference type="ARBA" id="ARBA00012425"/>
    </source>
</evidence>
<dbReference type="Pfam" id="PF00069">
    <property type="entry name" value="Pkinase"/>
    <property type="match status" value="1"/>
</dbReference>
<evidence type="ECO:0000256" key="13">
    <source>
        <dbReference type="PROSITE-ProRule" id="PRU10141"/>
    </source>
</evidence>
<dbReference type="InterPro" id="IPR011009">
    <property type="entry name" value="Kinase-like_dom_sf"/>
</dbReference>
<evidence type="ECO:0000256" key="4">
    <source>
        <dbReference type="ARBA" id="ARBA00022679"/>
    </source>
</evidence>
<organism evidence="16 17">
    <name type="scientific">Nicrophorus vespilloides</name>
    <name type="common">Boreal carrion beetle</name>
    <dbReference type="NCBI Taxonomy" id="110193"/>
    <lineage>
        <taxon>Eukaryota</taxon>
        <taxon>Metazoa</taxon>
        <taxon>Ecdysozoa</taxon>
        <taxon>Arthropoda</taxon>
        <taxon>Hexapoda</taxon>
        <taxon>Insecta</taxon>
        <taxon>Pterygota</taxon>
        <taxon>Neoptera</taxon>
        <taxon>Endopterygota</taxon>
        <taxon>Coleoptera</taxon>
        <taxon>Polyphaga</taxon>
        <taxon>Staphyliniformia</taxon>
        <taxon>Silphidae</taxon>
        <taxon>Nicrophorinae</taxon>
        <taxon>Nicrophorus</taxon>
    </lineage>
</organism>
<evidence type="ECO:0000259" key="15">
    <source>
        <dbReference type="PROSITE" id="PS50011"/>
    </source>
</evidence>
<dbReference type="InterPro" id="IPR000719">
    <property type="entry name" value="Prot_kinase_dom"/>
</dbReference>
<name>A0ABM1NB37_NICVS</name>
<dbReference type="EC" id="2.7.11.22" evidence="2"/>
<comment type="similarity">
    <text evidence="1">Belongs to the protein kinase superfamily. CMGC Ser/Thr protein kinase family. CDC2/CDKX subfamily.</text>
</comment>